<feature type="domain" description="RRM" evidence="7">
    <location>
        <begin position="51"/>
        <end position="126"/>
    </location>
</feature>
<accession>A0A9D5B4A2</accession>
<dbReference type="EMBL" id="JAMSHJ010000002">
    <property type="protein sequence ID" value="KAI5433343.1"/>
    <property type="molecule type" value="Genomic_DNA"/>
</dbReference>
<keyword evidence="9" id="KW-1185">Reference proteome</keyword>
<evidence type="ECO:0000256" key="3">
    <source>
        <dbReference type="ARBA" id="ARBA00022884"/>
    </source>
</evidence>
<evidence type="ECO:0000256" key="6">
    <source>
        <dbReference type="PROSITE-ProRule" id="PRU00176"/>
    </source>
</evidence>
<organism evidence="8 9">
    <name type="scientific">Pisum sativum</name>
    <name type="common">Garden pea</name>
    <name type="synonym">Lathyrus oleraceus</name>
    <dbReference type="NCBI Taxonomy" id="3888"/>
    <lineage>
        <taxon>Eukaryota</taxon>
        <taxon>Viridiplantae</taxon>
        <taxon>Streptophyta</taxon>
        <taxon>Embryophyta</taxon>
        <taxon>Tracheophyta</taxon>
        <taxon>Spermatophyta</taxon>
        <taxon>Magnoliopsida</taxon>
        <taxon>eudicotyledons</taxon>
        <taxon>Gunneridae</taxon>
        <taxon>Pentapetalae</taxon>
        <taxon>rosids</taxon>
        <taxon>fabids</taxon>
        <taxon>Fabales</taxon>
        <taxon>Fabaceae</taxon>
        <taxon>Papilionoideae</taxon>
        <taxon>50 kb inversion clade</taxon>
        <taxon>NPAAA clade</taxon>
        <taxon>Hologalegina</taxon>
        <taxon>IRL clade</taxon>
        <taxon>Fabeae</taxon>
        <taxon>Lathyrus</taxon>
    </lineage>
</organism>
<keyword evidence="4" id="KW-0508">mRNA splicing</keyword>
<dbReference type="AlphaFoldDB" id="A0A9D5B4A2"/>
<evidence type="ECO:0000256" key="1">
    <source>
        <dbReference type="ARBA" id="ARBA00004123"/>
    </source>
</evidence>
<dbReference type="PANTHER" id="PTHR45880">
    <property type="entry name" value="RNA-BINDING MOTIF PROTEIN, X-LINKED 2"/>
    <property type="match status" value="1"/>
</dbReference>
<dbReference type="GO" id="GO:0005686">
    <property type="term" value="C:U2 snRNP"/>
    <property type="evidence" value="ECO:0007669"/>
    <property type="project" value="TreeGrafter"/>
</dbReference>
<reference evidence="8 9" key="1">
    <citation type="journal article" date="2022" name="Nat. Genet.">
        <title>Improved pea reference genome and pan-genome highlight genomic features and evolutionary characteristics.</title>
        <authorList>
            <person name="Yang T."/>
            <person name="Liu R."/>
            <person name="Luo Y."/>
            <person name="Hu S."/>
            <person name="Wang D."/>
            <person name="Wang C."/>
            <person name="Pandey M.K."/>
            <person name="Ge S."/>
            <person name="Xu Q."/>
            <person name="Li N."/>
            <person name="Li G."/>
            <person name="Huang Y."/>
            <person name="Saxena R.K."/>
            <person name="Ji Y."/>
            <person name="Li M."/>
            <person name="Yan X."/>
            <person name="He Y."/>
            <person name="Liu Y."/>
            <person name="Wang X."/>
            <person name="Xiang C."/>
            <person name="Varshney R.K."/>
            <person name="Ding H."/>
            <person name="Gao S."/>
            <person name="Zong X."/>
        </authorList>
    </citation>
    <scope>NUCLEOTIDE SEQUENCE [LARGE SCALE GENOMIC DNA]</scope>
    <source>
        <strain evidence="8 9">cv. Zhongwan 6</strain>
    </source>
</reference>
<dbReference type="GO" id="GO:0003723">
    <property type="term" value="F:RNA binding"/>
    <property type="evidence" value="ECO:0007669"/>
    <property type="project" value="UniProtKB-UniRule"/>
</dbReference>
<evidence type="ECO:0000256" key="5">
    <source>
        <dbReference type="ARBA" id="ARBA00023242"/>
    </source>
</evidence>
<keyword evidence="3 6" id="KW-0694">RNA-binding</keyword>
<dbReference type="InterPro" id="IPR034150">
    <property type="entry name" value="SF3B6_RRM"/>
</dbReference>
<dbReference type="SMART" id="SM00360">
    <property type="entry name" value="RRM"/>
    <property type="match status" value="1"/>
</dbReference>
<dbReference type="Gene3D" id="3.30.70.330">
    <property type="match status" value="1"/>
</dbReference>
<dbReference type="GO" id="GO:0000398">
    <property type="term" value="P:mRNA splicing, via spliceosome"/>
    <property type="evidence" value="ECO:0007669"/>
    <property type="project" value="TreeGrafter"/>
</dbReference>
<proteinExistence type="predicted"/>
<dbReference type="CDD" id="cd12241">
    <property type="entry name" value="RRM_SF3B14"/>
    <property type="match status" value="1"/>
</dbReference>
<dbReference type="PROSITE" id="PS50102">
    <property type="entry name" value="RRM"/>
    <property type="match status" value="1"/>
</dbReference>
<evidence type="ECO:0000256" key="4">
    <source>
        <dbReference type="ARBA" id="ARBA00023187"/>
    </source>
</evidence>
<dbReference type="FunFam" id="3.30.70.330:FF:000253">
    <property type="entry name" value="splicing factor 3B subunit 6-like protein"/>
    <property type="match status" value="1"/>
</dbReference>
<dbReference type="Proteomes" id="UP001058974">
    <property type="component" value="Chromosome 2"/>
</dbReference>
<dbReference type="InterPro" id="IPR012677">
    <property type="entry name" value="Nucleotide-bd_a/b_plait_sf"/>
</dbReference>
<evidence type="ECO:0000256" key="2">
    <source>
        <dbReference type="ARBA" id="ARBA00022664"/>
    </source>
</evidence>
<keyword evidence="5" id="KW-0539">Nucleus</keyword>
<gene>
    <name evidence="8" type="ORF">KIW84_020577</name>
</gene>
<dbReference type="InterPro" id="IPR035979">
    <property type="entry name" value="RBD_domain_sf"/>
</dbReference>
<comment type="subcellular location">
    <subcellularLocation>
        <location evidence="1">Nucleus</location>
    </subcellularLocation>
</comment>
<dbReference type="GO" id="GO:0071013">
    <property type="term" value="C:catalytic step 2 spliceosome"/>
    <property type="evidence" value="ECO:0007669"/>
    <property type="project" value="TreeGrafter"/>
</dbReference>
<dbReference type="SUPFAM" id="SSF54928">
    <property type="entry name" value="RNA-binding domain, RBD"/>
    <property type="match status" value="1"/>
</dbReference>
<dbReference type="PANTHER" id="PTHR45880:SF1">
    <property type="entry name" value="RNA-BINDING MOTIF PROTEIN, X-LINKED 2"/>
    <property type="match status" value="1"/>
</dbReference>
<name>A0A9D5B4A2_PEA</name>
<dbReference type="GO" id="GO:0071011">
    <property type="term" value="C:precatalytic spliceosome"/>
    <property type="evidence" value="ECO:0007669"/>
    <property type="project" value="TreeGrafter"/>
</dbReference>
<dbReference type="Gramene" id="Psat02G0057700-T1">
    <property type="protein sequence ID" value="KAI5433343.1"/>
    <property type="gene ID" value="KIW84_020577"/>
</dbReference>
<evidence type="ECO:0000313" key="8">
    <source>
        <dbReference type="EMBL" id="KAI5433343.1"/>
    </source>
</evidence>
<dbReference type="Pfam" id="PF00076">
    <property type="entry name" value="RRM_1"/>
    <property type="match status" value="1"/>
</dbReference>
<dbReference type="InterPro" id="IPR000504">
    <property type="entry name" value="RRM_dom"/>
</dbReference>
<feature type="non-terminal residue" evidence="8">
    <location>
        <position position="1"/>
    </location>
</feature>
<keyword evidence="2" id="KW-0507">mRNA processing</keyword>
<protein>
    <recommendedName>
        <fullName evidence="7">RRM domain-containing protein</fullName>
    </recommendedName>
</protein>
<evidence type="ECO:0000313" key="9">
    <source>
        <dbReference type="Proteomes" id="UP001058974"/>
    </source>
</evidence>
<evidence type="ECO:0000259" key="7">
    <source>
        <dbReference type="PROSITE" id="PS50102"/>
    </source>
</evidence>
<sequence length="156" mass="18405">HNPHSEKLPKRFYIFERRFKPFPFLSLPPPQTMTTISLRKGNTRLPPEVNRVLYVRNLPFNITSEEMYDIFGKYGAIRQIRIGTNKDTRGTAFVVYEDIYDAKTAVDHLSGFNVANRYLIVLYYQQAKMSKKFDQKKKEDEIARMQEKYGVSTKEK</sequence>
<dbReference type="InterPro" id="IPR051847">
    <property type="entry name" value="RNA_proc/Spliceosome_comp"/>
</dbReference>
<comment type="caution">
    <text evidence="8">The sequence shown here is derived from an EMBL/GenBank/DDBJ whole genome shotgun (WGS) entry which is preliminary data.</text>
</comment>